<dbReference type="AlphaFoldDB" id="A0A6N9Z509"/>
<evidence type="ECO:0000313" key="2">
    <source>
        <dbReference type="Proteomes" id="UP000469194"/>
    </source>
</evidence>
<keyword evidence="2" id="KW-1185">Reference proteome</keyword>
<organism evidence="1 2">
    <name type="scientific">Bifidobacterium aerophilum</name>
    <dbReference type="NCBI Taxonomy" id="1798155"/>
    <lineage>
        <taxon>Bacteria</taxon>
        <taxon>Bacillati</taxon>
        <taxon>Actinomycetota</taxon>
        <taxon>Actinomycetes</taxon>
        <taxon>Bifidobacteriales</taxon>
        <taxon>Bifidobacteriaceae</taxon>
        <taxon>Bifidobacterium</taxon>
    </lineage>
</organism>
<evidence type="ECO:0000313" key="1">
    <source>
        <dbReference type="EMBL" id="NEG89712.1"/>
    </source>
</evidence>
<proteinExistence type="predicted"/>
<gene>
    <name evidence="1" type="ORF">GFD25_06905</name>
</gene>
<reference evidence="1 2" key="1">
    <citation type="submission" date="2019-10" db="EMBL/GenBank/DDBJ databases">
        <title>Bifidobacterium from non-human primates.</title>
        <authorList>
            <person name="Modesto M."/>
        </authorList>
    </citation>
    <scope>NUCLEOTIDE SEQUENCE [LARGE SCALE GENOMIC DNA]</scope>
    <source>
        <strain evidence="1 2">TRE17</strain>
    </source>
</reference>
<accession>A0A6N9Z509</accession>
<sequence length="68" mass="7699">MSSLYCPEGHKIPSSKILLPLGMIICGHTHIQHTPVCECCFWGYVKIDKAKVFLNWVQKTKLLQKGLS</sequence>
<protein>
    <submittedName>
        <fullName evidence="1">Uncharacterized protein</fullName>
    </submittedName>
</protein>
<name>A0A6N9Z509_9BIFI</name>
<dbReference type="EMBL" id="WHZW01000012">
    <property type="protein sequence ID" value="NEG89712.1"/>
    <property type="molecule type" value="Genomic_DNA"/>
</dbReference>
<comment type="caution">
    <text evidence="1">The sequence shown here is derived from an EMBL/GenBank/DDBJ whole genome shotgun (WGS) entry which is preliminary data.</text>
</comment>
<dbReference type="Proteomes" id="UP000469194">
    <property type="component" value="Unassembled WGS sequence"/>
</dbReference>